<feature type="signal peptide" evidence="1">
    <location>
        <begin position="1"/>
        <end position="17"/>
    </location>
</feature>
<dbReference type="AlphaFoldDB" id="A0A2K6GYZ5"/>
<evidence type="ECO:0000256" key="1">
    <source>
        <dbReference type="SAM" id="SignalP"/>
    </source>
</evidence>
<reference evidence="3" key="2">
    <citation type="submission" date="2025-09" db="UniProtKB">
        <authorList>
            <consortium name="Ensembl"/>
        </authorList>
    </citation>
    <scope>IDENTIFICATION</scope>
</reference>
<dbReference type="Proteomes" id="UP000233160">
    <property type="component" value="Unassembled WGS sequence"/>
</dbReference>
<evidence type="ECO:0000313" key="4">
    <source>
        <dbReference type="Proteomes" id="UP000233160"/>
    </source>
</evidence>
<accession>A0A2K6GYZ5</accession>
<dbReference type="InterPro" id="IPR052874">
    <property type="entry name" value="Sperm-ZP_regulatory"/>
</dbReference>
<name>A0A2K6GYZ5_PROCO</name>
<feature type="domain" description="UPAR/Ly6" evidence="2">
    <location>
        <begin position="31"/>
        <end position="125"/>
    </location>
</feature>
<dbReference type="SUPFAM" id="SSF57302">
    <property type="entry name" value="Snake toxin-like"/>
    <property type="match status" value="1"/>
</dbReference>
<dbReference type="Ensembl" id="ENSPCOT00000042370.1">
    <property type="protein sequence ID" value="ENSPCOP00000031415.1"/>
    <property type="gene ID" value="ENSPCOG00000028485.1"/>
</dbReference>
<keyword evidence="4" id="KW-1185">Reference proteome</keyword>
<dbReference type="SMART" id="SM00134">
    <property type="entry name" value="LU"/>
    <property type="match status" value="1"/>
</dbReference>
<dbReference type="Pfam" id="PF00021">
    <property type="entry name" value="UPAR_LY6"/>
    <property type="match status" value="1"/>
</dbReference>
<keyword evidence="1" id="KW-0732">Signal</keyword>
<dbReference type="PANTHER" id="PTHR15049">
    <property type="entry name" value="GLYCOSYL-PHOSPHATIDYLINOSITOL-ANCHORED MOLECULE-LIKE PROTEIN-RELATED"/>
    <property type="match status" value="1"/>
</dbReference>
<dbReference type="InterPro" id="IPR016054">
    <property type="entry name" value="LY6_UPA_recep-like"/>
</dbReference>
<proteinExistence type="predicted"/>
<gene>
    <name evidence="3" type="primary">GML</name>
</gene>
<dbReference type="PANTHER" id="PTHR15049:SF2">
    <property type="entry name" value="GLYCOSYL-PHOSPHATIDYLINOSITOL-ANCHORED MOLECULE-LIKE PROTEIN"/>
    <property type="match status" value="1"/>
</dbReference>
<dbReference type="GeneTree" id="ENSGT00940000159966"/>
<dbReference type="Gene3D" id="2.10.60.10">
    <property type="entry name" value="CD59"/>
    <property type="match status" value="1"/>
</dbReference>
<dbReference type="CDD" id="cd23555">
    <property type="entry name" value="TFP_LU_ECD_GML"/>
    <property type="match status" value="1"/>
</dbReference>
<dbReference type="STRING" id="379532.ENSPCOP00000031415"/>
<dbReference type="InterPro" id="IPR045860">
    <property type="entry name" value="Snake_toxin-like_sf"/>
</dbReference>
<reference evidence="3" key="1">
    <citation type="submission" date="2025-08" db="UniProtKB">
        <authorList>
            <consortium name="Ensembl"/>
        </authorList>
    </citation>
    <scope>IDENTIFICATION</scope>
</reference>
<sequence length="160" mass="18264">MLPFALLLAMGLPLVGTNITTDDERAWTYNLKCHECSVINNFNCEPVRTCPYEVRRCFILSIRLNSRELLIYKNCTKNCTFLYESQVPPEAPRYSFRTNSFYFVRCCNSMRCNEGGPTNVEKDIVPDETIEETLPEGTARFGESKCVLILVSIIVSNILT</sequence>
<evidence type="ECO:0000313" key="3">
    <source>
        <dbReference type="Ensembl" id="ENSPCOP00000031415.1"/>
    </source>
</evidence>
<protein>
    <submittedName>
        <fullName evidence="3">Glycosylphosphatidylinositol anchored molecule like</fullName>
    </submittedName>
</protein>
<feature type="chain" id="PRO_5014437406" evidence="1">
    <location>
        <begin position="18"/>
        <end position="160"/>
    </location>
</feature>
<evidence type="ECO:0000259" key="2">
    <source>
        <dbReference type="SMART" id="SM00134"/>
    </source>
</evidence>
<dbReference type="OMA" id="YFVRCCG"/>
<organism evidence="3 4">
    <name type="scientific">Propithecus coquereli</name>
    <name type="common">Coquerel's sifaka</name>
    <name type="synonym">Propithecus verreauxi coquereli</name>
    <dbReference type="NCBI Taxonomy" id="379532"/>
    <lineage>
        <taxon>Eukaryota</taxon>
        <taxon>Metazoa</taxon>
        <taxon>Chordata</taxon>
        <taxon>Craniata</taxon>
        <taxon>Vertebrata</taxon>
        <taxon>Euteleostomi</taxon>
        <taxon>Mammalia</taxon>
        <taxon>Eutheria</taxon>
        <taxon>Euarchontoglires</taxon>
        <taxon>Primates</taxon>
        <taxon>Strepsirrhini</taxon>
        <taxon>Lemuriformes</taxon>
        <taxon>Indriidae</taxon>
        <taxon>Propithecus</taxon>
    </lineage>
</organism>